<keyword evidence="5" id="KW-1185">Reference proteome</keyword>
<feature type="domain" description="C2H2-type" evidence="3">
    <location>
        <begin position="75"/>
        <end position="103"/>
    </location>
</feature>
<gene>
    <name evidence="4" type="ORF">SKAU_G00112310</name>
</gene>
<keyword evidence="1" id="KW-0479">Metal-binding</keyword>
<evidence type="ECO:0000256" key="2">
    <source>
        <dbReference type="SAM" id="MobiDB-lite"/>
    </source>
</evidence>
<dbReference type="InterPro" id="IPR046341">
    <property type="entry name" value="SET_dom_sf"/>
</dbReference>
<organism evidence="4 5">
    <name type="scientific">Synaphobranchus kaupii</name>
    <name type="common">Kaup's arrowtooth eel</name>
    <dbReference type="NCBI Taxonomy" id="118154"/>
    <lineage>
        <taxon>Eukaryota</taxon>
        <taxon>Metazoa</taxon>
        <taxon>Chordata</taxon>
        <taxon>Craniata</taxon>
        <taxon>Vertebrata</taxon>
        <taxon>Euteleostomi</taxon>
        <taxon>Actinopterygii</taxon>
        <taxon>Neopterygii</taxon>
        <taxon>Teleostei</taxon>
        <taxon>Anguilliformes</taxon>
        <taxon>Synaphobranchidae</taxon>
        <taxon>Synaphobranchus</taxon>
    </lineage>
</organism>
<protein>
    <recommendedName>
        <fullName evidence="3">C2H2-type domain-containing protein</fullName>
    </recommendedName>
</protein>
<dbReference type="Gene3D" id="2.170.270.10">
    <property type="entry name" value="SET domain"/>
    <property type="match status" value="1"/>
</dbReference>
<sequence>MGCVVNSTGTELLFQLEALRSTAQLSQLRHLTENKKIYYKAIRDIEVGEELLVYMKDGVFPEGSMAPHLEDEPMYRCEDCDELFPSKPDLRRHQKYSCSSANSLFDALGDDFKQGKRGQRRAHSRVQGLREDLPQRVQSRPAHDRPHRRA</sequence>
<feature type="compositionally biased region" description="Basic residues" evidence="2">
    <location>
        <begin position="115"/>
        <end position="124"/>
    </location>
</feature>
<comment type="caution">
    <text evidence="4">The sequence shown here is derived from an EMBL/GenBank/DDBJ whole genome shotgun (WGS) entry which is preliminary data.</text>
</comment>
<dbReference type="InterPro" id="IPR013087">
    <property type="entry name" value="Znf_C2H2_type"/>
</dbReference>
<dbReference type="AlphaFoldDB" id="A0A9Q1G1G6"/>
<dbReference type="EMBL" id="JAINUF010000003">
    <property type="protein sequence ID" value="KAJ8371203.1"/>
    <property type="molecule type" value="Genomic_DNA"/>
</dbReference>
<keyword evidence="1" id="KW-0862">Zinc</keyword>
<evidence type="ECO:0000313" key="4">
    <source>
        <dbReference type="EMBL" id="KAJ8371203.1"/>
    </source>
</evidence>
<reference evidence="4" key="1">
    <citation type="journal article" date="2023" name="Science">
        <title>Genome structures resolve the early diversification of teleost fishes.</title>
        <authorList>
            <person name="Parey E."/>
            <person name="Louis A."/>
            <person name="Montfort J."/>
            <person name="Bouchez O."/>
            <person name="Roques C."/>
            <person name="Iampietro C."/>
            <person name="Lluch J."/>
            <person name="Castinel A."/>
            <person name="Donnadieu C."/>
            <person name="Desvignes T."/>
            <person name="Floi Bucao C."/>
            <person name="Jouanno E."/>
            <person name="Wen M."/>
            <person name="Mejri S."/>
            <person name="Dirks R."/>
            <person name="Jansen H."/>
            <person name="Henkel C."/>
            <person name="Chen W.J."/>
            <person name="Zahm M."/>
            <person name="Cabau C."/>
            <person name="Klopp C."/>
            <person name="Thompson A.W."/>
            <person name="Robinson-Rechavi M."/>
            <person name="Braasch I."/>
            <person name="Lecointre G."/>
            <person name="Bobe J."/>
            <person name="Postlethwait J.H."/>
            <person name="Berthelot C."/>
            <person name="Roest Crollius H."/>
            <person name="Guiguen Y."/>
        </authorList>
    </citation>
    <scope>NUCLEOTIDE SEQUENCE</scope>
    <source>
        <strain evidence="4">WJC10195</strain>
    </source>
</reference>
<accession>A0A9Q1G1G6</accession>
<dbReference type="GO" id="GO:0008270">
    <property type="term" value="F:zinc ion binding"/>
    <property type="evidence" value="ECO:0007669"/>
    <property type="project" value="UniProtKB-KW"/>
</dbReference>
<dbReference type="PROSITE" id="PS50157">
    <property type="entry name" value="ZINC_FINGER_C2H2_2"/>
    <property type="match status" value="1"/>
</dbReference>
<evidence type="ECO:0000313" key="5">
    <source>
        <dbReference type="Proteomes" id="UP001152622"/>
    </source>
</evidence>
<evidence type="ECO:0000259" key="3">
    <source>
        <dbReference type="PROSITE" id="PS50157"/>
    </source>
</evidence>
<evidence type="ECO:0000256" key="1">
    <source>
        <dbReference type="PROSITE-ProRule" id="PRU00042"/>
    </source>
</evidence>
<dbReference type="OrthoDB" id="9368434at2759"/>
<feature type="region of interest" description="Disordered" evidence="2">
    <location>
        <begin position="109"/>
        <end position="150"/>
    </location>
</feature>
<keyword evidence="1" id="KW-0863">Zinc-finger</keyword>
<dbReference type="Proteomes" id="UP001152622">
    <property type="component" value="Chromosome 3"/>
</dbReference>
<proteinExistence type="predicted"/>
<name>A0A9Q1G1G6_SYNKA</name>